<reference evidence="2" key="2">
    <citation type="submission" date="2015-06" db="UniProtKB">
        <authorList>
            <consortium name="EnsemblProtists"/>
        </authorList>
    </citation>
    <scope>IDENTIFICATION</scope>
    <source>
        <strain evidence="2">Emoy2</strain>
    </source>
</reference>
<dbReference type="PANTHER" id="PTHR31328">
    <property type="entry name" value="BIOGENESIS OF LYSOSOME-RELATED ORGANELLES COMPLEX 1 SUBUNIT 6"/>
    <property type="match status" value="1"/>
</dbReference>
<feature type="compositionally biased region" description="Acidic residues" evidence="1">
    <location>
        <begin position="96"/>
        <end position="107"/>
    </location>
</feature>
<reference evidence="3" key="1">
    <citation type="journal article" date="2010" name="Science">
        <title>Signatures of adaptation to obligate biotrophy in the Hyaloperonospora arabidopsidis genome.</title>
        <authorList>
            <person name="Baxter L."/>
            <person name="Tripathy S."/>
            <person name="Ishaque N."/>
            <person name="Boot N."/>
            <person name="Cabral A."/>
            <person name="Kemen E."/>
            <person name="Thines M."/>
            <person name="Ah-Fong A."/>
            <person name="Anderson R."/>
            <person name="Badejoko W."/>
            <person name="Bittner-Eddy P."/>
            <person name="Boore J.L."/>
            <person name="Chibucos M.C."/>
            <person name="Coates M."/>
            <person name="Dehal P."/>
            <person name="Delehaunty K."/>
            <person name="Dong S."/>
            <person name="Downton P."/>
            <person name="Dumas B."/>
            <person name="Fabro G."/>
            <person name="Fronick C."/>
            <person name="Fuerstenberg S.I."/>
            <person name="Fulton L."/>
            <person name="Gaulin E."/>
            <person name="Govers F."/>
            <person name="Hughes L."/>
            <person name="Humphray S."/>
            <person name="Jiang R.H."/>
            <person name="Judelson H."/>
            <person name="Kamoun S."/>
            <person name="Kyung K."/>
            <person name="Meijer H."/>
            <person name="Minx P."/>
            <person name="Morris P."/>
            <person name="Nelson J."/>
            <person name="Phuntumart V."/>
            <person name="Qutob D."/>
            <person name="Rehmany A."/>
            <person name="Rougon-Cardoso A."/>
            <person name="Ryden P."/>
            <person name="Torto-Alalibo T."/>
            <person name="Studholme D."/>
            <person name="Wang Y."/>
            <person name="Win J."/>
            <person name="Wood J."/>
            <person name="Clifton S.W."/>
            <person name="Rogers J."/>
            <person name="Van den Ackerveken G."/>
            <person name="Jones J.D."/>
            <person name="McDowell J.M."/>
            <person name="Beynon J."/>
            <person name="Tyler B.M."/>
        </authorList>
    </citation>
    <scope>NUCLEOTIDE SEQUENCE [LARGE SCALE GENOMIC DNA]</scope>
    <source>
        <strain evidence="3">Emoy2</strain>
    </source>
</reference>
<keyword evidence="3" id="KW-1185">Reference proteome</keyword>
<dbReference type="EnsemblProtists" id="HpaT804738">
    <property type="protein sequence ID" value="HpaP804738"/>
    <property type="gene ID" value="HpaG804738"/>
</dbReference>
<dbReference type="Pfam" id="PF14712">
    <property type="entry name" value="Snapin_Pallidin"/>
    <property type="match status" value="1"/>
</dbReference>
<dbReference type="eggNOG" id="ENOG502S7EU">
    <property type="taxonomic scope" value="Eukaryota"/>
</dbReference>
<proteinExistence type="predicted"/>
<feature type="compositionally biased region" description="Acidic residues" evidence="1">
    <location>
        <begin position="62"/>
        <end position="77"/>
    </location>
</feature>
<dbReference type="OMA" id="HASICSN"/>
<dbReference type="GO" id="GO:0031083">
    <property type="term" value="C:BLOC-1 complex"/>
    <property type="evidence" value="ECO:0007669"/>
    <property type="project" value="TreeGrafter"/>
</dbReference>
<dbReference type="VEuPathDB" id="FungiDB:HpaG804738"/>
<dbReference type="HOGENOM" id="CLU_057613_0_0_1"/>
<sequence>MASTYGGRVLAGEDSEEDDEDDEEMSLQFKGFGSRMSPAAPRFTVPTVNAVPNPTKDHDNNAEEDEEEEESDGETEIEELKFMVWVKPQDEQKGVDEDDEVDRDDAEESARQQETALDHLLTKEDVENKRENGERWQLDESMNGIDVMSNAFVDIVQPSLDGTIHRIAELKESQQRLLQMLTSLNASVQTNERFANAAAVLDKLPFYSRKLQGITMAMQEISTSTARMKRRTESLRIDAQSHAISKENKRDAQSQWNKLYAAKSASAPSSQS</sequence>
<dbReference type="AlphaFoldDB" id="M4BEM0"/>
<evidence type="ECO:0000313" key="3">
    <source>
        <dbReference type="Proteomes" id="UP000011713"/>
    </source>
</evidence>
<dbReference type="GO" id="GO:0030133">
    <property type="term" value="C:transport vesicle"/>
    <property type="evidence" value="ECO:0007669"/>
    <property type="project" value="TreeGrafter"/>
</dbReference>
<feature type="compositionally biased region" description="Acidic residues" evidence="1">
    <location>
        <begin position="13"/>
        <end position="25"/>
    </location>
</feature>
<evidence type="ECO:0000256" key="1">
    <source>
        <dbReference type="SAM" id="MobiDB-lite"/>
    </source>
</evidence>
<dbReference type="Proteomes" id="UP000011713">
    <property type="component" value="Unassembled WGS sequence"/>
</dbReference>
<dbReference type="EMBL" id="JH598180">
    <property type="status" value="NOT_ANNOTATED_CDS"/>
    <property type="molecule type" value="Genomic_DNA"/>
</dbReference>
<accession>M4BEM0</accession>
<organism evidence="2 3">
    <name type="scientific">Hyaloperonospora arabidopsidis (strain Emoy2)</name>
    <name type="common">Downy mildew agent</name>
    <name type="synonym">Peronospora arabidopsidis</name>
    <dbReference type="NCBI Taxonomy" id="559515"/>
    <lineage>
        <taxon>Eukaryota</taxon>
        <taxon>Sar</taxon>
        <taxon>Stramenopiles</taxon>
        <taxon>Oomycota</taxon>
        <taxon>Peronosporomycetes</taxon>
        <taxon>Peronosporales</taxon>
        <taxon>Peronosporaceae</taxon>
        <taxon>Hyaloperonospora</taxon>
    </lineage>
</organism>
<protein>
    <submittedName>
        <fullName evidence="2">Uncharacterized protein</fullName>
    </submittedName>
</protein>
<dbReference type="InterPro" id="IPR028119">
    <property type="entry name" value="Snapin/Pallidin/Snn1"/>
</dbReference>
<dbReference type="InParanoid" id="M4BEM0"/>
<evidence type="ECO:0000313" key="2">
    <source>
        <dbReference type="EnsemblProtists" id="HpaP804738"/>
    </source>
</evidence>
<feature type="compositionally biased region" description="Basic and acidic residues" evidence="1">
    <location>
        <begin position="108"/>
        <end position="133"/>
    </location>
</feature>
<dbReference type="PANTHER" id="PTHR31328:SF2">
    <property type="entry name" value="BIOGENESIS OF LYSOSOME-RELATED ORGANELLES COMPLEX 1 SUBUNIT 6"/>
    <property type="match status" value="1"/>
</dbReference>
<name>M4BEM0_HYAAE</name>
<feature type="region of interest" description="Disordered" evidence="1">
    <location>
        <begin position="1"/>
        <end position="133"/>
    </location>
</feature>